<sequence length="492" mass="54312">MPRTTTSEYTRRRLIKRTLLASAGLSARMWAETQNANSDVRIAVIGFNSKGAGHIQSLLKIKGVRIVALCDVDSAVMDKQVALLKGRNIEVKKYSDYRKLVEDPEIDAVTIATPNHTHTVIALAALAAGKHVYVEKPVCHNLHEGAMLVEAGKKVSGKLILQHGMQRRSDPGWNAAEAYLKTGAIGKTVLSRAMNFRARQSIGTVAGPVSPPATVDYNLWCGPREMAPVMREQFHYDWHWQWAYGNGDIGNNGPHQLDVARRALGNPVELPLRVISFGRRWGYTDNGQTPNNQFALFDYGKDVAPLLFDNRGLPRADMNWQKGWEPDYKGVRIGNVYHCEGGYIAESKAYDLDGKWNGVKFPLNDGSEHMSNFIASIRSGKQIHDNLDISHGFQAAALAHMANISYRIGREASVDVVRERVSGNALALETVGNFVTNLAANKIDLTAAPPVLGPFLEFNPRTLKFEGEFAVEANAIAESDTYRKGFELSMVS</sequence>
<name>A0A366H7D4_9BACT</name>
<dbReference type="SUPFAM" id="SSF55347">
    <property type="entry name" value="Glyceraldehyde-3-phosphate dehydrogenase-like, C-terminal domain"/>
    <property type="match status" value="1"/>
</dbReference>
<dbReference type="Proteomes" id="UP000253426">
    <property type="component" value="Unassembled WGS sequence"/>
</dbReference>
<gene>
    <name evidence="3" type="ORF">DES53_11279</name>
</gene>
<accession>A0A366H7D4</accession>
<feature type="domain" description="Gfo/Idh/MocA-like oxidoreductase bacterial type C-terminal" evidence="2">
    <location>
        <begin position="209"/>
        <end position="274"/>
    </location>
</feature>
<feature type="domain" description="Gfo/Idh/MocA-like oxidoreductase N-terminal" evidence="1">
    <location>
        <begin position="40"/>
        <end position="160"/>
    </location>
</feature>
<evidence type="ECO:0000313" key="3">
    <source>
        <dbReference type="EMBL" id="RBP38081.1"/>
    </source>
</evidence>
<evidence type="ECO:0000259" key="1">
    <source>
        <dbReference type="Pfam" id="PF01408"/>
    </source>
</evidence>
<dbReference type="GO" id="GO:0000166">
    <property type="term" value="F:nucleotide binding"/>
    <property type="evidence" value="ECO:0007669"/>
    <property type="project" value="InterPro"/>
</dbReference>
<dbReference type="InterPro" id="IPR036291">
    <property type="entry name" value="NAD(P)-bd_dom_sf"/>
</dbReference>
<dbReference type="PANTHER" id="PTHR43818:SF5">
    <property type="entry name" value="OXIDOREDUCTASE FAMILY PROTEIN"/>
    <property type="match status" value="1"/>
</dbReference>
<dbReference type="Gene3D" id="3.30.360.10">
    <property type="entry name" value="Dihydrodipicolinate Reductase, domain 2"/>
    <property type="match status" value="1"/>
</dbReference>
<dbReference type="InterPro" id="IPR050463">
    <property type="entry name" value="Gfo/Idh/MocA_oxidrdct_glycsds"/>
</dbReference>
<protein>
    <submittedName>
        <fullName evidence="3">Putative dehydrogenase</fullName>
    </submittedName>
</protein>
<dbReference type="PANTHER" id="PTHR43818">
    <property type="entry name" value="BCDNA.GH03377"/>
    <property type="match status" value="1"/>
</dbReference>
<dbReference type="RefSeq" id="WP_170157405.1">
    <property type="nucleotide sequence ID" value="NZ_QNRR01000012.1"/>
</dbReference>
<evidence type="ECO:0000259" key="2">
    <source>
        <dbReference type="Pfam" id="PF19051"/>
    </source>
</evidence>
<evidence type="ECO:0000313" key="4">
    <source>
        <dbReference type="Proteomes" id="UP000253426"/>
    </source>
</evidence>
<dbReference type="InterPro" id="IPR000683">
    <property type="entry name" value="Gfo/Idh/MocA-like_OxRdtase_N"/>
</dbReference>
<dbReference type="Gene3D" id="3.40.50.720">
    <property type="entry name" value="NAD(P)-binding Rossmann-like Domain"/>
    <property type="match status" value="1"/>
</dbReference>
<dbReference type="EMBL" id="QNRR01000012">
    <property type="protein sequence ID" value="RBP38081.1"/>
    <property type="molecule type" value="Genomic_DNA"/>
</dbReference>
<reference evidence="3 4" key="1">
    <citation type="submission" date="2018-06" db="EMBL/GenBank/DDBJ databases">
        <title>Genomic Encyclopedia of Type Strains, Phase IV (KMG-IV): sequencing the most valuable type-strain genomes for metagenomic binning, comparative biology and taxonomic classification.</title>
        <authorList>
            <person name="Goeker M."/>
        </authorList>
    </citation>
    <scope>NUCLEOTIDE SEQUENCE [LARGE SCALE GENOMIC DNA]</scope>
    <source>
        <strain evidence="3 4">DSM 25532</strain>
    </source>
</reference>
<dbReference type="Pfam" id="PF01408">
    <property type="entry name" value="GFO_IDH_MocA"/>
    <property type="match status" value="1"/>
</dbReference>
<dbReference type="SUPFAM" id="SSF51735">
    <property type="entry name" value="NAD(P)-binding Rossmann-fold domains"/>
    <property type="match status" value="1"/>
</dbReference>
<organism evidence="3 4">
    <name type="scientific">Roseimicrobium gellanilyticum</name>
    <dbReference type="NCBI Taxonomy" id="748857"/>
    <lineage>
        <taxon>Bacteria</taxon>
        <taxon>Pseudomonadati</taxon>
        <taxon>Verrucomicrobiota</taxon>
        <taxon>Verrucomicrobiia</taxon>
        <taxon>Verrucomicrobiales</taxon>
        <taxon>Verrucomicrobiaceae</taxon>
        <taxon>Roseimicrobium</taxon>
    </lineage>
</organism>
<proteinExistence type="predicted"/>
<dbReference type="AlphaFoldDB" id="A0A366H7D4"/>
<dbReference type="InterPro" id="IPR043906">
    <property type="entry name" value="Gfo/Idh/MocA_OxRdtase_bact_C"/>
</dbReference>
<keyword evidence="4" id="KW-1185">Reference proteome</keyword>
<comment type="caution">
    <text evidence="3">The sequence shown here is derived from an EMBL/GenBank/DDBJ whole genome shotgun (WGS) entry which is preliminary data.</text>
</comment>
<dbReference type="Pfam" id="PF19051">
    <property type="entry name" value="GFO_IDH_MocA_C2"/>
    <property type="match status" value="1"/>
</dbReference>